<feature type="transmembrane region" description="Helical" evidence="8">
    <location>
        <begin position="246"/>
        <end position="264"/>
    </location>
</feature>
<dbReference type="Proteomes" id="UP000306630">
    <property type="component" value="Unassembled WGS sequence"/>
</dbReference>
<evidence type="ECO:0000256" key="1">
    <source>
        <dbReference type="ARBA" id="ARBA00004651"/>
    </source>
</evidence>
<proteinExistence type="inferred from homology"/>
<comment type="subcellular location">
    <subcellularLocation>
        <location evidence="1">Cell membrane</location>
        <topology evidence="1">Multi-pass membrane protein</topology>
    </subcellularLocation>
</comment>
<dbReference type="OrthoDB" id="279428at2"/>
<accession>A0A1Z2XE90</accession>
<evidence type="ECO:0000256" key="3">
    <source>
        <dbReference type="ARBA" id="ARBA00022475"/>
    </source>
</evidence>
<feature type="transmembrane region" description="Helical" evidence="8">
    <location>
        <begin position="137"/>
        <end position="153"/>
    </location>
</feature>
<dbReference type="AlphaFoldDB" id="A0A1B1S7G5"/>
<dbReference type="Gene3D" id="1.10.3430.10">
    <property type="entry name" value="Ammonium transporter AmtB like domains"/>
    <property type="match status" value="1"/>
</dbReference>
<dbReference type="RefSeq" id="WP_068960114.1">
    <property type="nucleotide sequence ID" value="NZ_CAJTAP010000002.1"/>
</dbReference>
<dbReference type="EMBL" id="CP015402">
    <property type="protein sequence ID" value="ANU62736.1"/>
    <property type="molecule type" value="Genomic_DNA"/>
</dbReference>
<evidence type="ECO:0000313" key="10">
    <source>
        <dbReference type="EMBL" id="TGY75365.1"/>
    </source>
</evidence>
<evidence type="ECO:0000313" key="11">
    <source>
        <dbReference type="Proteomes" id="UP000186351"/>
    </source>
</evidence>
<dbReference type="Pfam" id="PF03253">
    <property type="entry name" value="UT"/>
    <property type="match status" value="1"/>
</dbReference>
<keyword evidence="4 8" id="KW-0812">Transmembrane</keyword>
<dbReference type="GO" id="GO:0015204">
    <property type="term" value="F:urea transmembrane transporter activity"/>
    <property type="evidence" value="ECO:0007669"/>
    <property type="project" value="InterPro"/>
</dbReference>
<evidence type="ECO:0000313" key="12">
    <source>
        <dbReference type="Proteomes" id="UP000306630"/>
    </source>
</evidence>
<evidence type="ECO:0000256" key="8">
    <source>
        <dbReference type="SAM" id="Phobius"/>
    </source>
</evidence>
<keyword evidence="3" id="KW-1003">Cell membrane</keyword>
<keyword evidence="5 8" id="KW-1133">Transmembrane helix</keyword>
<evidence type="ECO:0000313" key="9">
    <source>
        <dbReference type="EMBL" id="ANU62736.1"/>
    </source>
</evidence>
<dbReference type="Proteomes" id="UP000186351">
    <property type="component" value="Chromosome"/>
</dbReference>
<sequence>MSTQPNNRSFATYVNGTLKGAGQVMFQGSAWTGLLIIIGIFAGCYLEAPYGEHMPVVAWGALAGLIVSTATGYIFESKTDGDQGLWGFNGILVGCAVFTFLDNTVWSWIAMIIGSALTVVARRGLNNVFAPFKTTSYTFPFILISWLILLSARDMAHLTPAGESIASLPTEITSGDLQYTFTDLVVYWLKGISQVFLVNSWITGIFFIVGLALCSRWAAFWAMLSAAVALFMAIFFGASHPDITEGLYGFSPVLTGIAVGCTFYKPGLKSFFYSLSAVVFTVFVQFGMDILLQPVGLATLTAPFCIATWIFMLPMYKLQESRQKSAH</sequence>
<dbReference type="GeneID" id="65535747"/>
<name>A0A1B1S7G5_9BACT</name>
<dbReference type="GO" id="GO:0005886">
    <property type="term" value="C:plasma membrane"/>
    <property type="evidence" value="ECO:0007669"/>
    <property type="project" value="UniProtKB-SubCell"/>
</dbReference>
<reference evidence="11" key="1">
    <citation type="submission" date="2016-04" db="EMBL/GenBank/DDBJ databases">
        <title>Complete Genome Sequences of Twelve Strains of a Stable Defined Moderately Diverse Mouse Microbiota 2 (sDMDMm2).</title>
        <authorList>
            <person name="Uchimura Y."/>
            <person name="Wyss M."/>
            <person name="Brugiroux S."/>
            <person name="Limenitakis J.P."/>
            <person name="Stecher B."/>
            <person name="McCoy K.D."/>
            <person name="Macpherson A.J."/>
        </authorList>
    </citation>
    <scope>NUCLEOTIDE SEQUENCE [LARGE SCALE GENOMIC DNA]</scope>
    <source>
        <strain evidence="11">YL27</strain>
    </source>
</reference>
<evidence type="ECO:0000256" key="2">
    <source>
        <dbReference type="ARBA" id="ARBA00005914"/>
    </source>
</evidence>
<organism evidence="9 11">
    <name type="scientific">Muribaculum intestinale</name>
    <dbReference type="NCBI Taxonomy" id="1796646"/>
    <lineage>
        <taxon>Bacteria</taxon>
        <taxon>Pseudomonadati</taxon>
        <taxon>Bacteroidota</taxon>
        <taxon>Bacteroidia</taxon>
        <taxon>Bacteroidales</taxon>
        <taxon>Muribaculaceae</taxon>
        <taxon>Muribaculum</taxon>
    </lineage>
</organism>
<dbReference type="InterPro" id="IPR029020">
    <property type="entry name" value="Ammonium/urea_transptr"/>
</dbReference>
<dbReference type="PIRSF" id="PIRSF016502">
    <property type="entry name" value="Urea_transporter"/>
    <property type="match status" value="1"/>
</dbReference>
<dbReference type="PANTHER" id="PTHR10464:SF4">
    <property type="entry name" value="UREA TRANSPORTER"/>
    <property type="match status" value="1"/>
</dbReference>
<feature type="site" description="Important for channel permeability" evidence="7">
    <location>
        <position position="301"/>
    </location>
</feature>
<feature type="transmembrane region" description="Helical" evidence="8">
    <location>
        <begin position="191"/>
        <end position="213"/>
    </location>
</feature>
<evidence type="ECO:0000256" key="6">
    <source>
        <dbReference type="ARBA" id="ARBA00023136"/>
    </source>
</evidence>
<evidence type="ECO:0000256" key="5">
    <source>
        <dbReference type="ARBA" id="ARBA00022989"/>
    </source>
</evidence>
<feature type="transmembrane region" description="Helical" evidence="8">
    <location>
        <begin position="29"/>
        <end position="50"/>
    </location>
</feature>
<dbReference type="STRING" id="1796646.A4V02_02680"/>
<dbReference type="InterPro" id="IPR004937">
    <property type="entry name" value="Urea_transporter"/>
</dbReference>
<feature type="transmembrane region" description="Helical" evidence="8">
    <location>
        <begin position="294"/>
        <end position="316"/>
    </location>
</feature>
<feature type="transmembrane region" description="Helical" evidence="8">
    <location>
        <begin position="271"/>
        <end position="288"/>
    </location>
</feature>
<dbReference type="KEGG" id="pary:A4V02_02680"/>
<feature type="transmembrane region" description="Helical" evidence="8">
    <location>
        <begin position="56"/>
        <end position="75"/>
    </location>
</feature>
<keyword evidence="6 8" id="KW-0472">Membrane</keyword>
<feature type="transmembrane region" description="Helical" evidence="8">
    <location>
        <begin position="220"/>
        <end position="240"/>
    </location>
</feature>
<feature type="transmembrane region" description="Helical" evidence="8">
    <location>
        <begin position="84"/>
        <end position="101"/>
    </location>
</feature>
<evidence type="ECO:0000256" key="7">
    <source>
        <dbReference type="PIRSR" id="PIRSR016502-1"/>
    </source>
</evidence>
<dbReference type="EMBL" id="SRYD01000012">
    <property type="protein sequence ID" value="TGY75365.1"/>
    <property type="molecule type" value="Genomic_DNA"/>
</dbReference>
<protein>
    <submittedName>
        <fullName evidence="9">Urea transporter</fullName>
    </submittedName>
</protein>
<reference evidence="10 12" key="3">
    <citation type="submission" date="2019-04" db="EMBL/GenBank/DDBJ databases">
        <title>Microbes associate with the intestines of laboratory mice.</title>
        <authorList>
            <person name="Navarre W."/>
            <person name="Wong E."/>
            <person name="Huang K."/>
            <person name="Tropini C."/>
            <person name="Ng K."/>
            <person name="Yu B."/>
        </authorList>
    </citation>
    <scope>NUCLEOTIDE SEQUENCE [LARGE SCALE GENOMIC DNA]</scope>
    <source>
        <strain evidence="10 12">NM06_A21</strain>
    </source>
</reference>
<gene>
    <name evidence="9" type="ORF">A4V02_02680</name>
    <name evidence="10" type="ORF">E5333_04070</name>
</gene>
<comment type="similarity">
    <text evidence="2">Belongs to the urea transporter family.</text>
</comment>
<reference evidence="9" key="2">
    <citation type="submission" date="2017-04" db="EMBL/GenBank/DDBJ databases">
        <title>Complete Genome Sequences of Twelve Strains of a Stable Defined Moderately Diverse Mouse Microbiota 2 (sDMDMm2).</title>
        <authorList>
            <person name="Uchimura Y."/>
            <person name="Wyss M."/>
            <person name="Brugiroux S."/>
            <person name="Limenitakis J.P."/>
            <person name="Stecher B."/>
            <person name="McCoy K.D."/>
            <person name="Macpherson A.J."/>
        </authorList>
    </citation>
    <scope>NUCLEOTIDE SEQUENCE</scope>
    <source>
        <strain evidence="9">YL27</strain>
    </source>
</reference>
<accession>A0A1B1S7G5</accession>
<evidence type="ECO:0000256" key="4">
    <source>
        <dbReference type="ARBA" id="ARBA00022692"/>
    </source>
</evidence>
<dbReference type="PANTHER" id="PTHR10464">
    <property type="entry name" value="UREA TRANSPORTER"/>
    <property type="match status" value="1"/>
</dbReference>
<keyword evidence="11" id="KW-1185">Reference proteome</keyword>